<dbReference type="AlphaFoldDB" id="A0A2I0K4C0"/>
<sequence>MPRPGQTRNDERKLGKKIADPIRRKWMKRGLCTVVWLSDRDRLFTGESEGCEGLFERDGTTRRSRGRKWHARKFGDVWLKSGRAVIGIPGGFPLILAGLGHGTSCARMRGWAGG</sequence>
<organism evidence="1 2">
    <name type="scientific">Punica granatum</name>
    <name type="common">Pomegranate</name>
    <dbReference type="NCBI Taxonomy" id="22663"/>
    <lineage>
        <taxon>Eukaryota</taxon>
        <taxon>Viridiplantae</taxon>
        <taxon>Streptophyta</taxon>
        <taxon>Embryophyta</taxon>
        <taxon>Tracheophyta</taxon>
        <taxon>Spermatophyta</taxon>
        <taxon>Magnoliopsida</taxon>
        <taxon>eudicotyledons</taxon>
        <taxon>Gunneridae</taxon>
        <taxon>Pentapetalae</taxon>
        <taxon>rosids</taxon>
        <taxon>malvids</taxon>
        <taxon>Myrtales</taxon>
        <taxon>Lythraceae</taxon>
        <taxon>Punica</taxon>
    </lineage>
</organism>
<protein>
    <submittedName>
        <fullName evidence="1">Uncharacterized protein</fullName>
    </submittedName>
</protein>
<dbReference type="Proteomes" id="UP000233551">
    <property type="component" value="Unassembled WGS sequence"/>
</dbReference>
<reference evidence="1 2" key="1">
    <citation type="submission" date="2017-11" db="EMBL/GenBank/DDBJ databases">
        <title>De-novo sequencing of pomegranate (Punica granatum L.) genome.</title>
        <authorList>
            <person name="Akparov Z."/>
            <person name="Amiraslanov A."/>
            <person name="Hajiyeva S."/>
            <person name="Abbasov M."/>
            <person name="Kaur K."/>
            <person name="Hamwieh A."/>
            <person name="Solovyev V."/>
            <person name="Salamov A."/>
            <person name="Braich B."/>
            <person name="Kosarev P."/>
            <person name="Mahmoud A."/>
            <person name="Hajiyev E."/>
            <person name="Babayeva S."/>
            <person name="Izzatullayeva V."/>
            <person name="Mammadov A."/>
            <person name="Mammadov A."/>
            <person name="Sharifova S."/>
            <person name="Ojaghi J."/>
            <person name="Eynullazada K."/>
            <person name="Bayramov B."/>
            <person name="Abdulazimova A."/>
            <person name="Shahmuradov I."/>
        </authorList>
    </citation>
    <scope>NUCLEOTIDE SEQUENCE [LARGE SCALE GENOMIC DNA]</scope>
    <source>
        <strain evidence="2">cv. AG2017</strain>
        <tissue evidence="1">Leaf</tissue>
    </source>
</reference>
<proteinExistence type="predicted"/>
<evidence type="ECO:0000313" key="2">
    <source>
        <dbReference type="Proteomes" id="UP000233551"/>
    </source>
</evidence>
<name>A0A2I0K4C0_PUNGR</name>
<gene>
    <name evidence="1" type="ORF">CRG98_016215</name>
</gene>
<accession>A0A2I0K4C0</accession>
<comment type="caution">
    <text evidence="1">The sequence shown here is derived from an EMBL/GenBank/DDBJ whole genome shotgun (WGS) entry which is preliminary data.</text>
</comment>
<keyword evidence="2" id="KW-1185">Reference proteome</keyword>
<evidence type="ECO:0000313" key="1">
    <source>
        <dbReference type="EMBL" id="PKI63387.1"/>
    </source>
</evidence>
<dbReference type="EMBL" id="PGOL01000890">
    <property type="protein sequence ID" value="PKI63387.1"/>
    <property type="molecule type" value="Genomic_DNA"/>
</dbReference>